<gene>
    <name evidence="1" type="ORF">GCM10008905_33050</name>
</gene>
<protein>
    <recommendedName>
        <fullName evidence="3">CdaR GGDEF-like domain-containing protein</fullName>
    </recommendedName>
</protein>
<dbReference type="Pfam" id="PF11554">
    <property type="entry name" value="DUF3232"/>
    <property type="match status" value="1"/>
</dbReference>
<evidence type="ECO:0008006" key="3">
    <source>
        <dbReference type="Google" id="ProtNLM"/>
    </source>
</evidence>
<sequence>MLIERIREIADRISNSEDLDCVEVIEDLIFSAGEYIKKVNAFEGGLIVAKYYTDGEEYSSYINSLNKEKVLALNELVANIKITNRLCKKYNIALVYIGDEEDREGASEFGMELCKEIFACKR</sequence>
<dbReference type="Gene3D" id="1.10.287.800">
    <property type="entry name" value="protein ne1242"/>
    <property type="match status" value="1"/>
</dbReference>
<organism evidence="1 2">
    <name type="scientific">Clostridium malenominatum</name>
    <dbReference type="NCBI Taxonomy" id="1539"/>
    <lineage>
        <taxon>Bacteria</taxon>
        <taxon>Bacillati</taxon>
        <taxon>Bacillota</taxon>
        <taxon>Clostridia</taxon>
        <taxon>Eubacteriales</taxon>
        <taxon>Clostridiaceae</taxon>
        <taxon>Clostridium</taxon>
    </lineage>
</organism>
<dbReference type="InterPro" id="IPR021618">
    <property type="entry name" value="DUF3232"/>
</dbReference>
<name>A0ABP3UDG8_9CLOT</name>
<evidence type="ECO:0000313" key="1">
    <source>
        <dbReference type="EMBL" id="GAA0731052.1"/>
    </source>
</evidence>
<dbReference type="Proteomes" id="UP001500339">
    <property type="component" value="Unassembled WGS sequence"/>
</dbReference>
<accession>A0ABP3UDG8</accession>
<dbReference type="RefSeq" id="WP_343771513.1">
    <property type="nucleotide sequence ID" value="NZ_BAAACF010000012.1"/>
</dbReference>
<proteinExistence type="predicted"/>
<dbReference type="EMBL" id="BAAACF010000012">
    <property type="protein sequence ID" value="GAA0731052.1"/>
    <property type="molecule type" value="Genomic_DNA"/>
</dbReference>
<evidence type="ECO:0000313" key="2">
    <source>
        <dbReference type="Proteomes" id="UP001500339"/>
    </source>
</evidence>
<reference evidence="2" key="1">
    <citation type="journal article" date="2019" name="Int. J. Syst. Evol. Microbiol.">
        <title>The Global Catalogue of Microorganisms (GCM) 10K type strain sequencing project: providing services to taxonomists for standard genome sequencing and annotation.</title>
        <authorList>
            <consortium name="The Broad Institute Genomics Platform"/>
            <consortium name="The Broad Institute Genome Sequencing Center for Infectious Disease"/>
            <person name="Wu L."/>
            <person name="Ma J."/>
        </authorList>
    </citation>
    <scope>NUCLEOTIDE SEQUENCE [LARGE SCALE GENOMIC DNA]</scope>
    <source>
        <strain evidence="2">JCM 1405</strain>
    </source>
</reference>
<comment type="caution">
    <text evidence="1">The sequence shown here is derived from an EMBL/GenBank/DDBJ whole genome shotgun (WGS) entry which is preliminary data.</text>
</comment>
<keyword evidence="2" id="KW-1185">Reference proteome</keyword>